<comment type="caution">
    <text evidence="1">The sequence shown here is derived from an EMBL/GenBank/DDBJ whole genome shotgun (WGS) entry which is preliminary data.</text>
</comment>
<protein>
    <submittedName>
        <fullName evidence="1">Uncharacterized protein</fullName>
    </submittedName>
</protein>
<name>A0A812JII7_SYMPI</name>
<accession>A0A812JII7</accession>
<proteinExistence type="predicted"/>
<dbReference type="Proteomes" id="UP000649617">
    <property type="component" value="Unassembled WGS sequence"/>
</dbReference>
<dbReference type="AlphaFoldDB" id="A0A812JII7"/>
<evidence type="ECO:0000313" key="2">
    <source>
        <dbReference type="Proteomes" id="UP000649617"/>
    </source>
</evidence>
<keyword evidence="2" id="KW-1185">Reference proteome</keyword>
<evidence type="ECO:0000313" key="1">
    <source>
        <dbReference type="EMBL" id="CAE7202303.1"/>
    </source>
</evidence>
<dbReference type="EMBL" id="CAJNIZ010001892">
    <property type="protein sequence ID" value="CAE7202303.1"/>
    <property type="molecule type" value="Genomic_DNA"/>
</dbReference>
<dbReference type="OrthoDB" id="435602at2759"/>
<reference evidence="1" key="1">
    <citation type="submission" date="2021-02" db="EMBL/GenBank/DDBJ databases">
        <authorList>
            <person name="Dougan E. K."/>
            <person name="Rhodes N."/>
            <person name="Thang M."/>
            <person name="Chan C."/>
        </authorList>
    </citation>
    <scope>NUCLEOTIDE SEQUENCE</scope>
</reference>
<organism evidence="1 2">
    <name type="scientific">Symbiodinium pilosum</name>
    <name type="common">Dinoflagellate</name>
    <dbReference type="NCBI Taxonomy" id="2952"/>
    <lineage>
        <taxon>Eukaryota</taxon>
        <taxon>Sar</taxon>
        <taxon>Alveolata</taxon>
        <taxon>Dinophyceae</taxon>
        <taxon>Suessiales</taxon>
        <taxon>Symbiodiniaceae</taxon>
        <taxon>Symbiodinium</taxon>
    </lineage>
</organism>
<sequence length="368" mass="40479">MSGPPGPSSAAVRQRWITQFGPPPACQRPLEELVDDATLRCCQRLTSAAGARALLPQGQIGEFFTMDQFHGSFKPMLQQWSAPTGFCGAMAVAGTELLFETLITGPLAVTGTPQTTDLVADLASAPLCSLDLLCPRAQAVMKQIHSWRTGYIQDHASDFDAQGDSKRYLSAWYANYELSDVLRDFCAQQRALGVPDAVLDQILFLRENQWPAYDDAAHEERKRLMEEETFGGRKVTTEDGNEGLRFDPSQGDRSVIVEIPNRKVLLRADEWEAQYAASIGFPRIACLDVGNHFTCAAFFEAPAGEGGLLPTTLHFNTTKSKYSSRHMLQVAHFLFAMRALPASSVATERVEGPSSEPLTRDAIVIYDD</sequence>
<gene>
    <name evidence="1" type="ORF">SPIL2461_LOCUS1851</name>
</gene>